<evidence type="ECO:0000313" key="2">
    <source>
        <dbReference type="Proteomes" id="UP000824469"/>
    </source>
</evidence>
<accession>A0AA38G6T6</accession>
<keyword evidence="2" id="KW-1185">Reference proteome</keyword>
<sequence length="67" mass="7030">VKMVRGAMVIARGSRLGTLYQLDACTVECNSTSDKANPVATSLKKERVSSSTDGHGFCVPKGALSTK</sequence>
<name>A0AA38G6T6_TAXCH</name>
<evidence type="ECO:0000313" key="1">
    <source>
        <dbReference type="EMBL" id="KAH9315788.1"/>
    </source>
</evidence>
<comment type="caution">
    <text evidence="1">The sequence shown here is derived from an EMBL/GenBank/DDBJ whole genome shotgun (WGS) entry which is preliminary data.</text>
</comment>
<feature type="non-terminal residue" evidence="1">
    <location>
        <position position="1"/>
    </location>
</feature>
<dbReference type="AlphaFoldDB" id="A0AA38G6T6"/>
<organism evidence="1 2">
    <name type="scientific">Taxus chinensis</name>
    <name type="common">Chinese yew</name>
    <name type="synonym">Taxus wallichiana var. chinensis</name>
    <dbReference type="NCBI Taxonomy" id="29808"/>
    <lineage>
        <taxon>Eukaryota</taxon>
        <taxon>Viridiplantae</taxon>
        <taxon>Streptophyta</taxon>
        <taxon>Embryophyta</taxon>
        <taxon>Tracheophyta</taxon>
        <taxon>Spermatophyta</taxon>
        <taxon>Pinopsida</taxon>
        <taxon>Pinidae</taxon>
        <taxon>Conifers II</taxon>
        <taxon>Cupressales</taxon>
        <taxon>Taxaceae</taxon>
        <taxon>Taxus</taxon>
    </lineage>
</organism>
<dbReference type="Proteomes" id="UP000824469">
    <property type="component" value="Unassembled WGS sequence"/>
</dbReference>
<gene>
    <name evidence="1" type="ORF">KI387_024415</name>
</gene>
<proteinExistence type="predicted"/>
<protein>
    <submittedName>
        <fullName evidence="1">Uncharacterized protein</fullName>
    </submittedName>
</protein>
<reference evidence="1 2" key="1">
    <citation type="journal article" date="2021" name="Nat. Plants">
        <title>The Taxus genome provides insights into paclitaxel biosynthesis.</title>
        <authorList>
            <person name="Xiong X."/>
            <person name="Gou J."/>
            <person name="Liao Q."/>
            <person name="Li Y."/>
            <person name="Zhou Q."/>
            <person name="Bi G."/>
            <person name="Li C."/>
            <person name="Du R."/>
            <person name="Wang X."/>
            <person name="Sun T."/>
            <person name="Guo L."/>
            <person name="Liang H."/>
            <person name="Lu P."/>
            <person name="Wu Y."/>
            <person name="Zhang Z."/>
            <person name="Ro D.K."/>
            <person name="Shang Y."/>
            <person name="Huang S."/>
            <person name="Yan J."/>
        </authorList>
    </citation>
    <scope>NUCLEOTIDE SEQUENCE [LARGE SCALE GENOMIC DNA]</scope>
    <source>
        <strain evidence="1">Ta-2019</strain>
    </source>
</reference>
<dbReference type="EMBL" id="JAHRHJ020000005">
    <property type="protein sequence ID" value="KAH9315788.1"/>
    <property type="molecule type" value="Genomic_DNA"/>
</dbReference>